<sequence>MQSLNVNVSAEHAQDQLAVDILQDLSSSAFISILNASADCIKIIGTDGALEFMNVNGQCAMEIDDFSSVENQAWCTLWPRESQALIDHAVQRANLGEISRIEAYCPTAKGQPRWWEVTVSPIMDSLGRVSRILSVSRDITDQYKRQERLRENEAMLQDLSNSQAAMLETMSTAASVAERQPDRRLNNSFSMIAGLLGVQSGKAQSDETRAALHVASTRVDAIAKVHEQLALLETANEVNLAEYLPGLLGQLREVFSARTVQLSANVVPKTVTHETAVSLGMIITELFANIASRSLNQDSKIDLSFEAAEEGGVLTLLDNGASAASQPAARDASQVSGAMISTHVKQLGATFLQEPCQPKGMRTQIRF</sequence>
<dbReference type="Gene3D" id="3.30.450.20">
    <property type="entry name" value="PAS domain"/>
    <property type="match status" value="1"/>
</dbReference>
<keyword evidence="8" id="KW-0843">Virulence</keyword>
<dbReference type="AlphaFoldDB" id="A0A062UC41"/>
<evidence type="ECO:0000256" key="5">
    <source>
        <dbReference type="ARBA" id="ARBA00022741"/>
    </source>
</evidence>
<dbReference type="PROSITE" id="PS50113">
    <property type="entry name" value="PAC"/>
    <property type="match status" value="1"/>
</dbReference>
<dbReference type="Gene3D" id="3.30.565.10">
    <property type="entry name" value="Histidine kinase-like ATPase, C-terminal domain"/>
    <property type="match status" value="1"/>
</dbReference>
<accession>A0A062UC41</accession>
<dbReference type="InterPro" id="IPR011495">
    <property type="entry name" value="Sig_transdc_His_kin_sub2_dim/P"/>
</dbReference>
<dbReference type="STRING" id="1280946.HY29_16490"/>
<dbReference type="InterPro" id="IPR036890">
    <property type="entry name" value="HATPase_C_sf"/>
</dbReference>
<evidence type="ECO:0000256" key="1">
    <source>
        <dbReference type="ARBA" id="ARBA00000085"/>
    </source>
</evidence>
<gene>
    <name evidence="10" type="ORF">HY29_16490</name>
</gene>
<dbReference type="Proteomes" id="UP000027037">
    <property type="component" value="Unassembled WGS sequence"/>
</dbReference>
<dbReference type="OrthoDB" id="9760752at2"/>
<dbReference type="EMBL" id="AWFF01000048">
    <property type="protein sequence ID" value="KCZ53670.1"/>
    <property type="molecule type" value="Genomic_DNA"/>
</dbReference>
<evidence type="ECO:0000313" key="10">
    <source>
        <dbReference type="EMBL" id="KCZ53670.1"/>
    </source>
</evidence>
<dbReference type="GO" id="GO:0004673">
    <property type="term" value="F:protein histidine kinase activity"/>
    <property type="evidence" value="ECO:0007669"/>
    <property type="project" value="UniProtKB-EC"/>
</dbReference>
<dbReference type="PATRIC" id="fig|1280946.3.peg.2458"/>
<reference evidence="10 11" key="1">
    <citation type="journal article" date="2014" name="Antonie Van Leeuwenhoek">
        <title>Hyphomonas beringensis sp. nov. and Hyphomonas chukchiensis sp. nov., isolated from surface seawater of the Bering Sea and Chukchi Sea.</title>
        <authorList>
            <person name="Li C."/>
            <person name="Lai Q."/>
            <person name="Li G."/>
            <person name="Dong C."/>
            <person name="Wang J."/>
            <person name="Liao Y."/>
            <person name="Shao Z."/>
        </authorList>
    </citation>
    <scope>NUCLEOTIDE SEQUENCE [LARGE SCALE GENOMIC DNA]</scope>
    <source>
        <strain evidence="10 11">25B14_1</strain>
    </source>
</reference>
<dbReference type="InterPro" id="IPR035965">
    <property type="entry name" value="PAS-like_dom_sf"/>
</dbReference>
<dbReference type="PANTHER" id="PTHR41523:SF8">
    <property type="entry name" value="ETHYLENE RESPONSE SENSOR PROTEIN"/>
    <property type="match status" value="1"/>
</dbReference>
<evidence type="ECO:0000256" key="7">
    <source>
        <dbReference type="ARBA" id="ARBA00022840"/>
    </source>
</evidence>
<dbReference type="eggNOG" id="COG3920">
    <property type="taxonomic scope" value="Bacteria"/>
</dbReference>
<dbReference type="PANTHER" id="PTHR41523">
    <property type="entry name" value="TWO-COMPONENT SYSTEM SENSOR PROTEIN"/>
    <property type="match status" value="1"/>
</dbReference>
<comment type="caution">
    <text evidence="10">The sequence shown here is derived from an EMBL/GenBank/DDBJ whole genome shotgun (WGS) entry which is preliminary data.</text>
</comment>
<evidence type="ECO:0000256" key="6">
    <source>
        <dbReference type="ARBA" id="ARBA00022777"/>
    </source>
</evidence>
<keyword evidence="3" id="KW-0597">Phosphoprotein</keyword>
<comment type="catalytic activity">
    <reaction evidence="1">
        <text>ATP + protein L-histidine = ADP + protein N-phospho-L-histidine.</text>
        <dbReference type="EC" id="2.7.13.3"/>
    </reaction>
</comment>
<proteinExistence type="predicted"/>
<dbReference type="NCBIfam" id="TIGR00229">
    <property type="entry name" value="sensory_box"/>
    <property type="match status" value="1"/>
</dbReference>
<dbReference type="Pfam" id="PF08448">
    <property type="entry name" value="PAS_4"/>
    <property type="match status" value="1"/>
</dbReference>
<organism evidence="10 11">
    <name type="scientific">Hyphomonas beringensis</name>
    <dbReference type="NCBI Taxonomy" id="1280946"/>
    <lineage>
        <taxon>Bacteria</taxon>
        <taxon>Pseudomonadati</taxon>
        <taxon>Pseudomonadota</taxon>
        <taxon>Alphaproteobacteria</taxon>
        <taxon>Hyphomonadales</taxon>
        <taxon>Hyphomonadaceae</taxon>
        <taxon>Hyphomonas</taxon>
    </lineage>
</organism>
<dbReference type="GO" id="GO:0005524">
    <property type="term" value="F:ATP binding"/>
    <property type="evidence" value="ECO:0007669"/>
    <property type="project" value="UniProtKB-KW"/>
</dbReference>
<dbReference type="InterPro" id="IPR000700">
    <property type="entry name" value="PAS-assoc_C"/>
</dbReference>
<keyword evidence="4" id="KW-0808">Transferase</keyword>
<evidence type="ECO:0000313" key="11">
    <source>
        <dbReference type="Proteomes" id="UP000027037"/>
    </source>
</evidence>
<evidence type="ECO:0000256" key="2">
    <source>
        <dbReference type="ARBA" id="ARBA00012438"/>
    </source>
</evidence>
<feature type="domain" description="PAC" evidence="9">
    <location>
        <begin position="99"/>
        <end position="151"/>
    </location>
</feature>
<evidence type="ECO:0000256" key="3">
    <source>
        <dbReference type="ARBA" id="ARBA00022553"/>
    </source>
</evidence>
<dbReference type="CDD" id="cd00130">
    <property type="entry name" value="PAS"/>
    <property type="match status" value="1"/>
</dbReference>
<dbReference type="SMART" id="SM00086">
    <property type="entry name" value="PAC"/>
    <property type="match status" value="1"/>
</dbReference>
<dbReference type="SUPFAM" id="SSF55785">
    <property type="entry name" value="PYP-like sensor domain (PAS domain)"/>
    <property type="match status" value="1"/>
</dbReference>
<dbReference type="InterPro" id="IPR000014">
    <property type="entry name" value="PAS"/>
</dbReference>
<dbReference type="Pfam" id="PF07568">
    <property type="entry name" value="HisKA_2"/>
    <property type="match status" value="1"/>
</dbReference>
<dbReference type="RefSeq" id="WP_034797355.1">
    <property type="nucleotide sequence ID" value="NZ_AWFF01000048.1"/>
</dbReference>
<name>A0A062UC41_9PROT</name>
<dbReference type="EC" id="2.7.13.3" evidence="2"/>
<evidence type="ECO:0000259" key="9">
    <source>
        <dbReference type="PROSITE" id="PS50113"/>
    </source>
</evidence>
<dbReference type="InterPro" id="IPR013656">
    <property type="entry name" value="PAS_4"/>
</dbReference>
<dbReference type="InterPro" id="IPR001610">
    <property type="entry name" value="PAC"/>
</dbReference>
<evidence type="ECO:0000256" key="8">
    <source>
        <dbReference type="ARBA" id="ARBA00023026"/>
    </source>
</evidence>
<protein>
    <recommendedName>
        <fullName evidence="2">histidine kinase</fullName>
        <ecNumber evidence="2">2.7.13.3</ecNumber>
    </recommendedName>
</protein>
<keyword evidence="7" id="KW-0067">ATP-binding</keyword>
<keyword evidence="5" id="KW-0547">Nucleotide-binding</keyword>
<dbReference type="eggNOG" id="COG2202">
    <property type="taxonomic scope" value="Bacteria"/>
</dbReference>
<keyword evidence="11" id="KW-1185">Reference proteome</keyword>
<evidence type="ECO:0000256" key="4">
    <source>
        <dbReference type="ARBA" id="ARBA00022679"/>
    </source>
</evidence>
<keyword evidence="6" id="KW-0418">Kinase</keyword>